<feature type="transmembrane region" description="Helical" evidence="1">
    <location>
        <begin position="20"/>
        <end position="43"/>
    </location>
</feature>
<feature type="transmembrane region" description="Helical" evidence="1">
    <location>
        <begin position="115"/>
        <end position="136"/>
    </location>
</feature>
<keyword evidence="1" id="KW-1133">Transmembrane helix</keyword>
<organism evidence="2 3">
    <name type="scientific">Candidatus Enterocloster faecavium</name>
    <dbReference type="NCBI Taxonomy" id="2838560"/>
    <lineage>
        <taxon>Bacteria</taxon>
        <taxon>Bacillati</taxon>
        <taxon>Bacillota</taxon>
        <taxon>Clostridia</taxon>
        <taxon>Lachnospirales</taxon>
        <taxon>Lachnospiraceae</taxon>
        <taxon>Enterocloster</taxon>
    </lineage>
</organism>
<evidence type="ECO:0000313" key="2">
    <source>
        <dbReference type="EMBL" id="HJB07575.1"/>
    </source>
</evidence>
<sequence>MPESVFRGLFDSQTAAVIPVSDFLLCMGVSLILGLILAFTYMYRTRSSKSFVVTLALLPAVVCVVIMLVNGNVGTGVAVAGAFSLVRFRSVPGTAREICSLFLATVSGLIAGMGYLGFAALFTMVMCAVFLLYQLLELGSGRNREAWKMLTIIIPEDLDYTEIFSDILQDYTSSHSLVCVKTTNMGSLFRLTYEVVLKDTGKEKEMIDKLRCRNGNLEISLSRQETLAAEL</sequence>
<gene>
    <name evidence="2" type="ORF">H9716_06865</name>
</gene>
<dbReference type="Proteomes" id="UP000886804">
    <property type="component" value="Unassembled WGS sequence"/>
</dbReference>
<reference evidence="2" key="1">
    <citation type="journal article" date="2021" name="PeerJ">
        <title>Extensive microbial diversity within the chicken gut microbiome revealed by metagenomics and culture.</title>
        <authorList>
            <person name="Gilroy R."/>
            <person name="Ravi A."/>
            <person name="Getino M."/>
            <person name="Pursley I."/>
            <person name="Horton D.L."/>
            <person name="Alikhan N.F."/>
            <person name="Baker D."/>
            <person name="Gharbi K."/>
            <person name="Hall N."/>
            <person name="Watson M."/>
            <person name="Adriaenssens E.M."/>
            <person name="Foster-Nyarko E."/>
            <person name="Jarju S."/>
            <person name="Secka A."/>
            <person name="Antonio M."/>
            <person name="Oren A."/>
            <person name="Chaudhuri R.R."/>
            <person name="La Ragione R."/>
            <person name="Hildebrand F."/>
            <person name="Pallen M.J."/>
        </authorList>
    </citation>
    <scope>NUCLEOTIDE SEQUENCE</scope>
    <source>
        <strain evidence="2">CHK188-4685</strain>
    </source>
</reference>
<protein>
    <submittedName>
        <fullName evidence="2">DUF4956 domain-containing protein</fullName>
    </submittedName>
</protein>
<keyword evidence="1" id="KW-0472">Membrane</keyword>
<keyword evidence="1" id="KW-0812">Transmembrane</keyword>
<evidence type="ECO:0000313" key="3">
    <source>
        <dbReference type="Proteomes" id="UP000886804"/>
    </source>
</evidence>
<feature type="transmembrane region" description="Helical" evidence="1">
    <location>
        <begin position="50"/>
        <end position="69"/>
    </location>
</feature>
<reference evidence="2" key="2">
    <citation type="submission" date="2021-04" db="EMBL/GenBank/DDBJ databases">
        <authorList>
            <person name="Gilroy R."/>
        </authorList>
    </citation>
    <scope>NUCLEOTIDE SEQUENCE</scope>
    <source>
        <strain evidence="2">CHK188-4685</strain>
    </source>
</reference>
<dbReference type="AlphaFoldDB" id="A0A9D2L7U4"/>
<evidence type="ECO:0000256" key="1">
    <source>
        <dbReference type="SAM" id="Phobius"/>
    </source>
</evidence>
<dbReference type="InterPro" id="IPR032531">
    <property type="entry name" value="DUF4956"/>
</dbReference>
<name>A0A9D2L7U4_9FIRM</name>
<proteinExistence type="predicted"/>
<dbReference type="EMBL" id="DWYS01000084">
    <property type="protein sequence ID" value="HJB07575.1"/>
    <property type="molecule type" value="Genomic_DNA"/>
</dbReference>
<comment type="caution">
    <text evidence="2">The sequence shown here is derived from an EMBL/GenBank/DDBJ whole genome shotgun (WGS) entry which is preliminary data.</text>
</comment>
<dbReference type="Pfam" id="PF16316">
    <property type="entry name" value="DUF4956"/>
    <property type="match status" value="1"/>
</dbReference>
<accession>A0A9D2L7U4</accession>